<feature type="domain" description="DUF4325" evidence="1">
    <location>
        <begin position="29"/>
        <end position="77"/>
    </location>
</feature>
<sequence>MIIQLEKFGKTLVSRPSGKEAWLAFQPVLNGASTGDEIVVDFAGVVVLTPSWADEFLTPLYQRFHDRIKLHNLDNPSVVATLSILEKNSLNIDQGLLSRKRKFLQSE</sequence>
<name>A0A1F8CIU7_9BACT</name>
<gene>
    <name evidence="2" type="ORF">A2188_00265</name>
</gene>
<dbReference type="InterPro" id="IPR025474">
    <property type="entry name" value="DUF4325"/>
</dbReference>
<evidence type="ECO:0000259" key="1">
    <source>
        <dbReference type="Pfam" id="PF14213"/>
    </source>
</evidence>
<proteinExistence type="predicted"/>
<reference evidence="2 3" key="1">
    <citation type="journal article" date="2016" name="Nat. Commun.">
        <title>Thousands of microbial genomes shed light on interconnected biogeochemical processes in an aquifer system.</title>
        <authorList>
            <person name="Anantharaman K."/>
            <person name="Brown C.T."/>
            <person name="Hug L.A."/>
            <person name="Sharon I."/>
            <person name="Castelle C.J."/>
            <person name="Probst A.J."/>
            <person name="Thomas B.C."/>
            <person name="Singh A."/>
            <person name="Wilkins M.J."/>
            <person name="Karaoz U."/>
            <person name="Brodie E.L."/>
            <person name="Williams K.H."/>
            <person name="Hubbard S.S."/>
            <person name="Banfield J.F."/>
        </authorList>
    </citation>
    <scope>NUCLEOTIDE SEQUENCE [LARGE SCALE GENOMIC DNA]</scope>
</reference>
<dbReference type="EMBL" id="MGHU01000062">
    <property type="protein sequence ID" value="OGM76192.1"/>
    <property type="molecule type" value="Genomic_DNA"/>
</dbReference>
<dbReference type="AlphaFoldDB" id="A0A1F8CIU7"/>
<dbReference type="Proteomes" id="UP000179241">
    <property type="component" value="Unassembled WGS sequence"/>
</dbReference>
<evidence type="ECO:0000313" key="2">
    <source>
        <dbReference type="EMBL" id="OGM76192.1"/>
    </source>
</evidence>
<comment type="caution">
    <text evidence="2">The sequence shown here is derived from an EMBL/GenBank/DDBJ whole genome shotgun (WGS) entry which is preliminary data.</text>
</comment>
<dbReference type="Pfam" id="PF14213">
    <property type="entry name" value="DUF4325"/>
    <property type="match status" value="1"/>
</dbReference>
<accession>A0A1F8CIU7</accession>
<protein>
    <recommendedName>
        <fullName evidence="1">DUF4325 domain-containing protein</fullName>
    </recommendedName>
</protein>
<organism evidence="2 3">
    <name type="scientific">Candidatus Woesebacteria bacterium RIFOXYA1_FULL_43_9</name>
    <dbReference type="NCBI Taxonomy" id="1802534"/>
    <lineage>
        <taxon>Bacteria</taxon>
        <taxon>Candidatus Woeseibacteriota</taxon>
    </lineage>
</organism>
<evidence type="ECO:0000313" key="3">
    <source>
        <dbReference type="Proteomes" id="UP000179241"/>
    </source>
</evidence>